<proteinExistence type="predicted"/>
<evidence type="ECO:0000313" key="2">
    <source>
        <dbReference type="Proteomes" id="UP001145114"/>
    </source>
</evidence>
<dbReference type="Proteomes" id="UP001145114">
    <property type="component" value="Unassembled WGS sequence"/>
</dbReference>
<organism evidence="1 2">
    <name type="scientific">Spiromyces aspiralis</name>
    <dbReference type="NCBI Taxonomy" id="68401"/>
    <lineage>
        <taxon>Eukaryota</taxon>
        <taxon>Fungi</taxon>
        <taxon>Fungi incertae sedis</taxon>
        <taxon>Zoopagomycota</taxon>
        <taxon>Kickxellomycotina</taxon>
        <taxon>Kickxellomycetes</taxon>
        <taxon>Kickxellales</taxon>
        <taxon>Kickxellaceae</taxon>
        <taxon>Spiromyces</taxon>
    </lineage>
</organism>
<accession>A0ACC1HQZ3</accession>
<dbReference type="EMBL" id="JAMZIH010000932">
    <property type="protein sequence ID" value="KAJ1678696.1"/>
    <property type="molecule type" value="Genomic_DNA"/>
</dbReference>
<keyword evidence="2" id="KW-1185">Reference proteome</keyword>
<comment type="caution">
    <text evidence="1">The sequence shown here is derived from an EMBL/GenBank/DDBJ whole genome shotgun (WGS) entry which is preliminary data.</text>
</comment>
<reference evidence="1" key="1">
    <citation type="submission" date="2022-06" db="EMBL/GenBank/DDBJ databases">
        <title>Phylogenomic reconstructions and comparative analyses of Kickxellomycotina fungi.</title>
        <authorList>
            <person name="Reynolds N.K."/>
            <person name="Stajich J.E."/>
            <person name="Barry K."/>
            <person name="Grigoriev I.V."/>
            <person name="Crous P."/>
            <person name="Smith M.E."/>
        </authorList>
    </citation>
    <scope>NUCLEOTIDE SEQUENCE</scope>
    <source>
        <strain evidence="1">RSA 2271</strain>
    </source>
</reference>
<protein>
    <submittedName>
        <fullName evidence="1">Uncharacterized protein</fullName>
    </submittedName>
</protein>
<name>A0ACC1HQZ3_9FUNG</name>
<gene>
    <name evidence="1" type="ORF">EV182_003533</name>
</gene>
<evidence type="ECO:0000313" key="1">
    <source>
        <dbReference type="EMBL" id="KAJ1678696.1"/>
    </source>
</evidence>
<sequence length="372" mass="39472">MTANKLFGPGANTGRGVSGKFGLPQAWASSTGLELSSIRAGGSGIAGYYESVGNGTGIGGDDGEYFVPGIRRAASTDQRPSSIDNNSMPMLAIPAIEAMDDTDTNQIYGDASTFGYKSKSGSREAGLRLLMVPGHVKRKILSGFGPKDRSKSKYVTPHTSTTGSSATAELVLPSGSGNPASSSSAHPTLSLKVEDYDNSNGHVKHTIFSPRKFKHELKNTRRVTIEAFPAAIKRHLRERGKDLSSTSGPDAKSSSYKKRDKYASHQTRVDGDGADSIQDEVDAGSDSVNGMGTERKSAPSDTQRQQMQSALPPSGPYIVASPTTPRKYNSGKAAETRPAKTASTCRHHHGILYARKSVVALVLDFPQRTAIP</sequence>